<dbReference type="Proteomes" id="UP000585272">
    <property type="component" value="Unassembled WGS sequence"/>
</dbReference>
<evidence type="ECO:0000313" key="3">
    <source>
        <dbReference type="EMBL" id="MBB4662683.1"/>
    </source>
</evidence>
<dbReference type="PROSITE" id="PS51257">
    <property type="entry name" value="PROKAR_LIPOPROTEIN"/>
    <property type="match status" value="1"/>
</dbReference>
<protein>
    <submittedName>
        <fullName evidence="3">Uncharacterized protein</fullName>
    </submittedName>
</protein>
<proteinExistence type="predicted"/>
<accession>A0A840IEQ2</accession>
<keyword evidence="4" id="KW-1185">Reference proteome</keyword>
<keyword evidence="2" id="KW-0732">Signal</keyword>
<gene>
    <name evidence="3" type="ORF">BDZ31_002269</name>
</gene>
<dbReference type="RefSeq" id="WP_183342045.1">
    <property type="nucleotide sequence ID" value="NZ_JACHNU010000002.1"/>
</dbReference>
<dbReference type="AlphaFoldDB" id="A0A840IEQ2"/>
<organism evidence="3 4">
    <name type="scientific">Conexibacter arvalis</name>
    <dbReference type="NCBI Taxonomy" id="912552"/>
    <lineage>
        <taxon>Bacteria</taxon>
        <taxon>Bacillati</taxon>
        <taxon>Actinomycetota</taxon>
        <taxon>Thermoleophilia</taxon>
        <taxon>Solirubrobacterales</taxon>
        <taxon>Conexibacteraceae</taxon>
        <taxon>Conexibacter</taxon>
    </lineage>
</organism>
<feature type="region of interest" description="Disordered" evidence="1">
    <location>
        <begin position="185"/>
        <end position="210"/>
    </location>
</feature>
<sequence>MNGRGAILRGGTAAAAAVALAFAAGCGGGERQDAGVTAATYTVAEPVVTFPAKQELAEESELRIAVRNVGRDEIPNLAVTIEADREGTRAAAFGALSEQPGIKSRSRPVWILEDTTGMTAFANTWALGPVAPGATQTFSWRLSAIRAGRWSVDWRLAGALGNKARVVQADGRAASGSLTVDISRKPGQARVDENGDVVRVSGRDFDESSR</sequence>
<evidence type="ECO:0000313" key="4">
    <source>
        <dbReference type="Proteomes" id="UP000585272"/>
    </source>
</evidence>
<evidence type="ECO:0000256" key="2">
    <source>
        <dbReference type="SAM" id="SignalP"/>
    </source>
</evidence>
<comment type="caution">
    <text evidence="3">The sequence shown here is derived from an EMBL/GenBank/DDBJ whole genome shotgun (WGS) entry which is preliminary data.</text>
</comment>
<dbReference type="EMBL" id="JACHNU010000002">
    <property type="protein sequence ID" value="MBB4662683.1"/>
    <property type="molecule type" value="Genomic_DNA"/>
</dbReference>
<reference evidence="3 4" key="1">
    <citation type="submission" date="2020-08" db="EMBL/GenBank/DDBJ databases">
        <title>Genomic Encyclopedia of Archaeal and Bacterial Type Strains, Phase II (KMG-II): from individual species to whole genera.</title>
        <authorList>
            <person name="Goeker M."/>
        </authorList>
    </citation>
    <scope>NUCLEOTIDE SEQUENCE [LARGE SCALE GENOMIC DNA]</scope>
    <source>
        <strain evidence="3 4">DSM 23288</strain>
    </source>
</reference>
<evidence type="ECO:0000256" key="1">
    <source>
        <dbReference type="SAM" id="MobiDB-lite"/>
    </source>
</evidence>
<name>A0A840IEQ2_9ACTN</name>
<feature type="chain" id="PRO_5039630889" evidence="2">
    <location>
        <begin position="24"/>
        <end position="210"/>
    </location>
</feature>
<feature type="compositionally biased region" description="Basic and acidic residues" evidence="1">
    <location>
        <begin position="201"/>
        <end position="210"/>
    </location>
</feature>
<feature type="signal peptide" evidence="2">
    <location>
        <begin position="1"/>
        <end position="23"/>
    </location>
</feature>